<keyword evidence="2 12" id="KW-0507">mRNA processing</keyword>
<evidence type="ECO:0000256" key="6">
    <source>
        <dbReference type="ARBA" id="ARBA00022801"/>
    </source>
</evidence>
<comment type="subcellular location">
    <subcellularLocation>
        <location evidence="1 12">Nucleus</location>
    </subcellularLocation>
</comment>
<keyword evidence="4 12" id="KW-0548">Nucleotidyltransferase</keyword>
<dbReference type="GO" id="GO:0005634">
    <property type="term" value="C:nucleus"/>
    <property type="evidence" value="ECO:0007669"/>
    <property type="project" value="UniProtKB-SubCell"/>
</dbReference>
<dbReference type="PIRSF" id="PIRSF036958">
    <property type="entry name" value="mRNA_capping_HCE"/>
    <property type="match status" value="1"/>
</dbReference>
<dbReference type="Pfam" id="PF00782">
    <property type="entry name" value="DSPc"/>
    <property type="match status" value="1"/>
</dbReference>
<dbReference type="InterPro" id="IPR012340">
    <property type="entry name" value="NA-bd_OB-fold"/>
</dbReference>
<dbReference type="InterPro" id="IPR000387">
    <property type="entry name" value="Tyr_Pase_dom"/>
</dbReference>
<dbReference type="InterPro" id="IPR016130">
    <property type="entry name" value="Tyr_Pase_AS"/>
</dbReference>
<feature type="region of interest" description="Disordered" evidence="16">
    <location>
        <begin position="192"/>
        <end position="213"/>
    </location>
</feature>
<keyword evidence="9 12" id="KW-0342">GTP-binding</keyword>
<keyword evidence="5 12" id="KW-0547">Nucleotide-binding</keyword>
<dbReference type="CDD" id="cd07895">
    <property type="entry name" value="Adenylation_mRNA_capping"/>
    <property type="match status" value="1"/>
</dbReference>
<dbReference type="Gene3D" id="3.30.470.30">
    <property type="entry name" value="DNA ligase/mRNA capping enzyme"/>
    <property type="match status" value="1"/>
</dbReference>
<dbReference type="Pfam" id="PF01331">
    <property type="entry name" value="mRNA_cap_enzyme"/>
    <property type="match status" value="1"/>
</dbReference>
<evidence type="ECO:0000256" key="13">
    <source>
        <dbReference type="PIRSR" id="PIRSR036958-1"/>
    </source>
</evidence>
<dbReference type="PANTHER" id="PTHR10367:SF17">
    <property type="entry name" value="MRNA-CAPPING ENZYME"/>
    <property type="match status" value="1"/>
</dbReference>
<dbReference type="GO" id="GO:0004651">
    <property type="term" value="F:polynucleotide 5'-phosphatase activity"/>
    <property type="evidence" value="ECO:0007669"/>
    <property type="project" value="UniProtKB-UniRule"/>
</dbReference>
<comment type="catalytic activity">
    <reaction evidence="12">
        <text>a 5'-end triphospho-ribonucleoside in mRNA + H2O = a 5'-end diphospho-ribonucleoside in mRNA + phosphate + H(+)</text>
        <dbReference type="Rhea" id="RHEA:67004"/>
        <dbReference type="Rhea" id="RHEA-COMP:17164"/>
        <dbReference type="Rhea" id="RHEA-COMP:17165"/>
        <dbReference type="ChEBI" id="CHEBI:15377"/>
        <dbReference type="ChEBI" id="CHEBI:15378"/>
        <dbReference type="ChEBI" id="CHEBI:43474"/>
        <dbReference type="ChEBI" id="CHEBI:167616"/>
        <dbReference type="ChEBI" id="CHEBI:167618"/>
        <dbReference type="EC" id="3.6.1.74"/>
    </reaction>
</comment>
<comment type="similarity">
    <text evidence="12">In the N-terminal section; belongs to the non-receptor class of the protein-tyrosine phosphatase family.</text>
</comment>
<keyword evidence="10 12" id="KW-0539">Nucleus</keyword>
<feature type="binding site" evidence="15">
    <location>
        <begin position="331"/>
        <end position="333"/>
    </location>
    <ligand>
        <name>GTP</name>
        <dbReference type="ChEBI" id="CHEBI:37565"/>
    </ligand>
</feature>
<evidence type="ECO:0000259" key="17">
    <source>
        <dbReference type="PROSITE" id="PS50054"/>
    </source>
</evidence>
<evidence type="ECO:0000256" key="1">
    <source>
        <dbReference type="ARBA" id="ARBA00004123"/>
    </source>
</evidence>
<feature type="active site" description="Phosphocysteine intermediate" evidence="13">
    <location>
        <position position="120"/>
    </location>
</feature>
<evidence type="ECO:0000256" key="14">
    <source>
        <dbReference type="PIRSR" id="PIRSR036958-2"/>
    </source>
</evidence>
<dbReference type="PROSITE" id="PS50056">
    <property type="entry name" value="TYR_PHOSPHATASE_2"/>
    <property type="match status" value="1"/>
</dbReference>
<dbReference type="AlphaFoldDB" id="A0A9Q1BCE2"/>
<keyword evidence="6 12" id="KW-0378">Hydrolase</keyword>
<dbReference type="EMBL" id="JAIZAY010000022">
    <property type="protein sequence ID" value="KAJ8020328.1"/>
    <property type="molecule type" value="Genomic_DNA"/>
</dbReference>
<keyword evidence="20" id="KW-1185">Reference proteome</keyword>
<dbReference type="Gene3D" id="3.90.190.10">
    <property type="entry name" value="Protein tyrosine phosphatase superfamily"/>
    <property type="match status" value="1"/>
</dbReference>
<dbReference type="InterPro" id="IPR013846">
    <property type="entry name" value="mRNA_cap_enzyme_C"/>
</dbReference>
<evidence type="ECO:0000256" key="3">
    <source>
        <dbReference type="ARBA" id="ARBA00022679"/>
    </source>
</evidence>
<keyword evidence="8 12" id="KW-0506">mRNA capping</keyword>
<feature type="region of interest" description="Disordered" evidence="16">
    <location>
        <begin position="558"/>
        <end position="597"/>
    </location>
</feature>
<dbReference type="InterPro" id="IPR020422">
    <property type="entry name" value="TYR_PHOSPHATASE_DUAL_dom"/>
</dbReference>
<feature type="domain" description="Tyrosine-protein phosphatase" evidence="17">
    <location>
        <begin position="9"/>
        <end position="177"/>
    </location>
</feature>
<evidence type="ECO:0000256" key="4">
    <source>
        <dbReference type="ARBA" id="ARBA00022695"/>
    </source>
</evidence>
<evidence type="ECO:0000256" key="12">
    <source>
        <dbReference type="PIRNR" id="PIRNR036958"/>
    </source>
</evidence>
<dbReference type="OrthoDB" id="200924at2759"/>
<dbReference type="FunFam" id="3.90.190.10:FF:000040">
    <property type="entry name" value="mRNA-capping enzyme"/>
    <property type="match status" value="1"/>
</dbReference>
<feature type="binding site" evidence="15">
    <location>
        <begin position="448"/>
        <end position="450"/>
    </location>
    <ligand>
        <name>GTP</name>
        <dbReference type="ChEBI" id="CHEBI:37565"/>
    </ligand>
</feature>
<protein>
    <recommendedName>
        <fullName evidence="12">mRNA-capping enzyme</fullName>
    </recommendedName>
    <domain>
        <recommendedName>
            <fullName evidence="12">mRNA 5'-triphosphate monophosphatase</fullName>
            <ecNumber evidence="12">3.6.1.74</ecNumber>
        </recommendedName>
        <alternativeName>
            <fullName evidence="12">mRNA 5'-phosphatase</fullName>
        </alternativeName>
    </domain>
    <domain>
        <recommendedName>
            <fullName evidence="12">mRNA guanylyltransferase</fullName>
            <ecNumber evidence="12">2.7.7.50</ecNumber>
        </recommendedName>
        <alternativeName>
            <fullName evidence="12">GTP--RNA guanylyltransferase</fullName>
            <shortName evidence="12">GTase</shortName>
        </alternativeName>
    </domain>
</protein>
<evidence type="ECO:0000259" key="18">
    <source>
        <dbReference type="PROSITE" id="PS50056"/>
    </source>
</evidence>
<proteinExistence type="inferred from homology"/>
<evidence type="ECO:0000256" key="2">
    <source>
        <dbReference type="ARBA" id="ARBA00022664"/>
    </source>
</evidence>
<feature type="compositionally biased region" description="Polar residues" evidence="16">
    <location>
        <begin position="197"/>
        <end position="207"/>
    </location>
</feature>
<evidence type="ECO:0000256" key="10">
    <source>
        <dbReference type="ARBA" id="ARBA00023242"/>
    </source>
</evidence>
<dbReference type="EC" id="2.7.7.50" evidence="12"/>
<comment type="function">
    <text evidence="12">Bifunctional mRNA-capping enzyme exhibiting RNA 5'-triphosphate monophosphatase activity in the N-terminal part and mRNA guanylyltransferase activity in the C-terminal part. Catalyzes the first two steps of cap formation: by removing the gamma-phosphate from the 5'-triphosphate end of nascent mRNA to yield a diphosphate end, and by transferring the GMP moiety of GTP to the 5'-diphosphate terminus of RNA via a covalent enzyme-GMP reaction intermediate.</text>
</comment>
<keyword evidence="7" id="KW-0904">Protein phosphatase</keyword>
<dbReference type="PROSITE" id="PS50054">
    <property type="entry name" value="TYR_PHOSPHATASE_DUAL"/>
    <property type="match status" value="1"/>
</dbReference>
<dbReference type="Gene3D" id="2.40.50.140">
    <property type="entry name" value="Nucleic acid-binding proteins"/>
    <property type="match status" value="1"/>
</dbReference>
<keyword evidence="3 12" id="KW-0808">Transferase</keyword>
<dbReference type="InterPro" id="IPR017074">
    <property type="entry name" value="mRNA_cap_enz_bifunc"/>
</dbReference>
<dbReference type="SUPFAM" id="SSF52799">
    <property type="entry name" value="(Phosphotyrosine protein) phosphatases II"/>
    <property type="match status" value="1"/>
</dbReference>
<name>A0A9Q1BCE2_HOLLE</name>
<dbReference type="GO" id="GO:0005525">
    <property type="term" value="F:GTP binding"/>
    <property type="evidence" value="ECO:0007669"/>
    <property type="project" value="UniProtKB-UniRule"/>
</dbReference>
<dbReference type="InterPro" id="IPR051029">
    <property type="entry name" value="mRNA_Capping_Enz/RNA_Phosphat"/>
</dbReference>
<evidence type="ECO:0000256" key="11">
    <source>
        <dbReference type="ARBA" id="ARBA00044624"/>
    </source>
</evidence>
<dbReference type="Proteomes" id="UP001152320">
    <property type="component" value="Chromosome 22"/>
</dbReference>
<dbReference type="Pfam" id="PF03919">
    <property type="entry name" value="mRNA_cap_C"/>
    <property type="match status" value="1"/>
</dbReference>
<dbReference type="Gene3D" id="3.30.1490.430">
    <property type="match status" value="1"/>
</dbReference>
<sequence>MSKWKLELQICKYSREKFLPFKTPLSSHYDSQIPEEDRFYLQMIFAYVQSKQCKVGLIIDLTNTTRFYDHTEVKKLGAKYIKLQCRGFGQAPTAEQTRGFIQICNNFIAQNPTDIIGVHCTHGFNRTGFLICSYLVEKMDWSIDMAVQVFAQARPPGIYKGHYITDLFKQYGDLNDAIPPPELPDWCKEAEDEDQIAEQTNGGNSNDYRPHAKQEKVPENKLFMEGVRGVEIVTEFEKVTRLRRKVERMCGFNKHEFPGCQPVSMDVSNLNLLQEMHYKVSWKADGLRYMLLIDGKDENYFFDRDHTVFSAPSFTFPKRKTEGVLSDTLVDGEMIKDVDEHGNPVPRFLIYDIVQFQGEEVGKMNYDIRLQCIQKEIIDVRHDFMRRGIINKMREPFSIRRKEFWDITRTKSILTGQFAKQIAHETDGLIFQSFKEPYMPGRCNILLKWKPPSQNSVDFKLIIKDVQAPGCLRESKGYLYVNHMKAPFAEIPVTSTIKKYNKKIIECKFDERRKQWVFMRERTDKSFPNAYTTAMAVCQSIMNPVTKDRLLDFIDQHAMKPKRGPEHSSSPNPKRARTKPSGPGRPDRDLMPPPMAR</sequence>
<dbReference type="SUPFAM" id="SSF50249">
    <property type="entry name" value="Nucleic acid-binding proteins"/>
    <property type="match status" value="1"/>
</dbReference>
<dbReference type="GO" id="GO:0006370">
    <property type="term" value="P:7-methylguanosine mRNA capping"/>
    <property type="evidence" value="ECO:0007669"/>
    <property type="project" value="UniProtKB-UniRule"/>
</dbReference>
<feature type="active site" description="N6-GMP-lysine intermediate" evidence="14">
    <location>
        <position position="283"/>
    </location>
</feature>
<dbReference type="PROSITE" id="PS00383">
    <property type="entry name" value="TYR_PHOSPHATASE_1"/>
    <property type="match status" value="1"/>
</dbReference>
<dbReference type="GO" id="GO:0005524">
    <property type="term" value="F:ATP binding"/>
    <property type="evidence" value="ECO:0007669"/>
    <property type="project" value="InterPro"/>
</dbReference>
<dbReference type="InterPro" id="IPR001339">
    <property type="entry name" value="mRNA_cap_enzyme_adenylation"/>
</dbReference>
<dbReference type="GO" id="GO:0004484">
    <property type="term" value="F:mRNA guanylyltransferase activity"/>
    <property type="evidence" value="ECO:0007669"/>
    <property type="project" value="UniProtKB-UniRule"/>
</dbReference>
<comment type="caution">
    <text evidence="19">The sequence shown here is derived from an EMBL/GenBank/DDBJ whole genome shotgun (WGS) entry which is preliminary data.</text>
</comment>
<organism evidence="19 20">
    <name type="scientific">Holothuria leucospilota</name>
    <name type="common">Black long sea cucumber</name>
    <name type="synonym">Mertensiothuria leucospilota</name>
    <dbReference type="NCBI Taxonomy" id="206669"/>
    <lineage>
        <taxon>Eukaryota</taxon>
        <taxon>Metazoa</taxon>
        <taxon>Echinodermata</taxon>
        <taxon>Eleutherozoa</taxon>
        <taxon>Echinozoa</taxon>
        <taxon>Holothuroidea</taxon>
        <taxon>Aspidochirotacea</taxon>
        <taxon>Aspidochirotida</taxon>
        <taxon>Holothuriidae</taxon>
        <taxon>Holothuria</taxon>
    </lineage>
</organism>
<dbReference type="SUPFAM" id="SSF56091">
    <property type="entry name" value="DNA ligase/mRNA capping enzyme, catalytic domain"/>
    <property type="match status" value="1"/>
</dbReference>
<gene>
    <name evidence="19" type="ORF">HOLleu_39896</name>
</gene>
<reference evidence="19" key="1">
    <citation type="submission" date="2021-10" db="EMBL/GenBank/DDBJ databases">
        <title>Tropical sea cucumber genome reveals ecological adaptation and Cuvierian tubules defense mechanism.</title>
        <authorList>
            <person name="Chen T."/>
        </authorList>
    </citation>
    <scope>NUCLEOTIDE SEQUENCE</scope>
    <source>
        <strain evidence="19">Nanhai2018</strain>
        <tissue evidence="19">Muscle</tissue>
    </source>
</reference>
<dbReference type="GO" id="GO:0140818">
    <property type="term" value="F:mRNA 5'-triphosphate monophosphatase activity"/>
    <property type="evidence" value="ECO:0007669"/>
    <property type="project" value="UniProtKB-EC"/>
</dbReference>
<accession>A0A9Q1BCE2</accession>
<dbReference type="GO" id="GO:0004721">
    <property type="term" value="F:phosphoprotein phosphatase activity"/>
    <property type="evidence" value="ECO:0007669"/>
    <property type="project" value="UniProtKB-UniRule"/>
</dbReference>
<dbReference type="CDD" id="cd17664">
    <property type="entry name" value="Mce1_N"/>
    <property type="match status" value="1"/>
</dbReference>
<evidence type="ECO:0000256" key="9">
    <source>
        <dbReference type="ARBA" id="ARBA00023134"/>
    </source>
</evidence>
<feature type="binding site" evidence="15">
    <location>
        <position position="288"/>
    </location>
    <ligand>
        <name>GTP</name>
        <dbReference type="ChEBI" id="CHEBI:37565"/>
    </ligand>
</feature>
<evidence type="ECO:0000256" key="16">
    <source>
        <dbReference type="SAM" id="MobiDB-lite"/>
    </source>
</evidence>
<feature type="domain" description="Tyrosine specific protein phosphatases" evidence="18">
    <location>
        <begin position="98"/>
        <end position="155"/>
    </location>
</feature>
<evidence type="ECO:0000256" key="5">
    <source>
        <dbReference type="ARBA" id="ARBA00022741"/>
    </source>
</evidence>
<dbReference type="InterPro" id="IPR000340">
    <property type="entry name" value="Dual-sp_phosphatase_cat-dom"/>
</dbReference>
<evidence type="ECO:0000256" key="15">
    <source>
        <dbReference type="PIRSR" id="PIRSR036958-3"/>
    </source>
</evidence>
<evidence type="ECO:0000256" key="7">
    <source>
        <dbReference type="ARBA" id="ARBA00022912"/>
    </source>
</evidence>
<feature type="binding site" evidence="15">
    <location>
        <position position="304"/>
    </location>
    <ligand>
        <name>GTP</name>
        <dbReference type="ChEBI" id="CHEBI:37565"/>
    </ligand>
</feature>
<dbReference type="InterPro" id="IPR029021">
    <property type="entry name" value="Prot-tyrosine_phosphatase-like"/>
</dbReference>
<feature type="binding site" evidence="15">
    <location>
        <begin position="520"/>
        <end position="525"/>
    </location>
    <ligand>
        <name>GTP</name>
        <dbReference type="ChEBI" id="CHEBI:37565"/>
    </ligand>
</feature>
<evidence type="ECO:0000313" key="20">
    <source>
        <dbReference type="Proteomes" id="UP001152320"/>
    </source>
</evidence>
<comment type="similarity">
    <text evidence="12">In the C-terminal section; belongs to the eukaryotic GTase family.</text>
</comment>
<dbReference type="FunFam" id="2.40.50.140:FF:000291">
    <property type="entry name" value="mRNA-capping enzyme"/>
    <property type="match status" value="1"/>
</dbReference>
<comment type="catalytic activity">
    <reaction evidence="11">
        <text>a 5'-end diphospho-ribonucleoside in mRNA + GTP + H(+) = a 5'-end (5'-triphosphoguanosine)-ribonucleoside in mRNA + diphosphate</text>
        <dbReference type="Rhea" id="RHEA:67012"/>
        <dbReference type="Rhea" id="RHEA-COMP:17165"/>
        <dbReference type="Rhea" id="RHEA-COMP:17166"/>
        <dbReference type="ChEBI" id="CHEBI:15378"/>
        <dbReference type="ChEBI" id="CHEBI:33019"/>
        <dbReference type="ChEBI" id="CHEBI:37565"/>
        <dbReference type="ChEBI" id="CHEBI:167616"/>
        <dbReference type="ChEBI" id="CHEBI:167617"/>
        <dbReference type="EC" id="2.7.7.50"/>
    </reaction>
    <physiologicalReaction direction="left-to-right" evidence="11">
        <dbReference type="Rhea" id="RHEA:67013"/>
    </physiologicalReaction>
</comment>
<dbReference type="PANTHER" id="PTHR10367">
    <property type="entry name" value="MRNA-CAPPING ENZYME"/>
    <property type="match status" value="1"/>
</dbReference>
<dbReference type="EC" id="3.6.1.74" evidence="12"/>
<dbReference type="FunFam" id="3.30.470.30:FF:000040">
    <property type="entry name" value="mRNA-capping enzyme"/>
    <property type="match status" value="1"/>
</dbReference>
<evidence type="ECO:0000313" key="19">
    <source>
        <dbReference type="EMBL" id="KAJ8020328.1"/>
    </source>
</evidence>
<evidence type="ECO:0000256" key="8">
    <source>
        <dbReference type="ARBA" id="ARBA00023042"/>
    </source>
</evidence>